<evidence type="ECO:0000259" key="3">
    <source>
        <dbReference type="PROSITE" id="PS50035"/>
    </source>
</evidence>
<keyword evidence="2" id="KW-0472">Membrane</keyword>
<dbReference type="Gene3D" id="3.30.870.10">
    <property type="entry name" value="Endonuclease Chain A"/>
    <property type="match status" value="2"/>
</dbReference>
<evidence type="ECO:0000313" key="5">
    <source>
        <dbReference type="Proteomes" id="UP001152747"/>
    </source>
</evidence>
<reference evidence="4" key="1">
    <citation type="submission" date="2022-11" db="EMBL/GenBank/DDBJ databases">
        <authorList>
            <person name="Kikuchi T."/>
        </authorList>
    </citation>
    <scope>NUCLEOTIDE SEQUENCE</scope>
    <source>
        <strain evidence="4">PS1010</strain>
    </source>
</reference>
<dbReference type="InterPro" id="IPR050874">
    <property type="entry name" value="Diverse_PLD-related"/>
</dbReference>
<protein>
    <recommendedName>
        <fullName evidence="3">PLD phosphodiesterase domain-containing protein</fullName>
    </recommendedName>
</protein>
<feature type="domain" description="PLD phosphodiesterase" evidence="3">
    <location>
        <begin position="162"/>
        <end position="189"/>
    </location>
</feature>
<dbReference type="PANTHER" id="PTHR10185">
    <property type="entry name" value="PHOSPHOLIPASE D - RELATED"/>
    <property type="match status" value="1"/>
</dbReference>
<evidence type="ECO:0000256" key="1">
    <source>
        <dbReference type="ARBA" id="ARBA00008664"/>
    </source>
</evidence>
<dbReference type="SMART" id="SM00155">
    <property type="entry name" value="PLDc"/>
    <property type="match status" value="2"/>
</dbReference>
<dbReference type="InterPro" id="IPR032803">
    <property type="entry name" value="PLDc_3"/>
</dbReference>
<dbReference type="Proteomes" id="UP001152747">
    <property type="component" value="Unassembled WGS sequence"/>
</dbReference>
<keyword evidence="2" id="KW-1133">Transmembrane helix</keyword>
<dbReference type="OrthoDB" id="1923775at2759"/>
<feature type="domain" description="PLD phosphodiesterase" evidence="3">
    <location>
        <begin position="373"/>
        <end position="399"/>
    </location>
</feature>
<dbReference type="SUPFAM" id="SSF56024">
    <property type="entry name" value="Phospholipase D/nuclease"/>
    <property type="match status" value="2"/>
</dbReference>
<dbReference type="CDD" id="cd09107">
    <property type="entry name" value="PLDc_vPLD3_4_5_like_2"/>
    <property type="match status" value="1"/>
</dbReference>
<dbReference type="GO" id="GO:0003824">
    <property type="term" value="F:catalytic activity"/>
    <property type="evidence" value="ECO:0007669"/>
    <property type="project" value="InterPro"/>
</dbReference>
<accession>A0A9P1IU84</accession>
<proteinExistence type="inferred from homology"/>
<sequence>MEKSRQILNFATLLIPILLIFLIRQLPEKPKEKLLKEKQCYESCRLRVVESIPTNISFGNSPLPMSTFRAWNSLISNAKSELFIAAYKSSLQGKHVLGELDKFYSVEGDRIYENLKNVGKSIDVRIVENYPPKDKGDNADGVILQNFGAVSRKSIDIENIMGRGKMHSKFLVADKKSFYLGSANLDWRSLNQKMELGVLVENCECLGEDMHNIFDILWDLKDRSIEKNRGITRKAAFNRERPLRIRIQDEDAQVYIATSPRELNNPRRTWDLEAIVGEIDGAQEFLDIHVMDYFPLFIYRSPRVHFAHIDDAIRRAIVRGVKIRLLAAALHYPDIGTRFLRSLESLNDIHANATMQVKIFKVPTSAENIVINRERRTHNKFMVTENAVIIGTSNWSGDYFMGGTTGAAIIIRQTGTRQPFIREMREIFERDWDSEYAHQLDLYYEKCVLGKDFGAGDDFCEGKKDPRLFANKEQVLDE</sequence>
<dbReference type="Pfam" id="PF13918">
    <property type="entry name" value="PLDc_3"/>
    <property type="match status" value="1"/>
</dbReference>
<dbReference type="EMBL" id="CANHGI010000005">
    <property type="protein sequence ID" value="CAI5450292.1"/>
    <property type="molecule type" value="Genomic_DNA"/>
</dbReference>
<gene>
    <name evidence="4" type="ORF">CAMP_LOCUS12929</name>
</gene>
<dbReference type="CDD" id="cd09106">
    <property type="entry name" value="PLDc_vPLD3_4_5_like_1"/>
    <property type="match status" value="1"/>
</dbReference>
<comment type="caution">
    <text evidence="4">The sequence shown here is derived from an EMBL/GenBank/DDBJ whole genome shotgun (WGS) entry which is preliminary data.</text>
</comment>
<dbReference type="PROSITE" id="PS50035">
    <property type="entry name" value="PLD"/>
    <property type="match status" value="2"/>
</dbReference>
<dbReference type="InterPro" id="IPR001736">
    <property type="entry name" value="PLipase_D/transphosphatidylase"/>
</dbReference>
<evidence type="ECO:0000313" key="4">
    <source>
        <dbReference type="EMBL" id="CAI5450292.1"/>
    </source>
</evidence>
<feature type="transmembrane region" description="Helical" evidence="2">
    <location>
        <begin position="7"/>
        <end position="26"/>
    </location>
</feature>
<organism evidence="4 5">
    <name type="scientific">Caenorhabditis angaria</name>
    <dbReference type="NCBI Taxonomy" id="860376"/>
    <lineage>
        <taxon>Eukaryota</taxon>
        <taxon>Metazoa</taxon>
        <taxon>Ecdysozoa</taxon>
        <taxon>Nematoda</taxon>
        <taxon>Chromadorea</taxon>
        <taxon>Rhabditida</taxon>
        <taxon>Rhabditina</taxon>
        <taxon>Rhabditomorpha</taxon>
        <taxon>Rhabditoidea</taxon>
        <taxon>Rhabditidae</taxon>
        <taxon>Peloderinae</taxon>
        <taxon>Caenorhabditis</taxon>
    </lineage>
</organism>
<name>A0A9P1IU84_9PELO</name>
<keyword evidence="5" id="KW-1185">Reference proteome</keyword>
<dbReference type="PANTHER" id="PTHR10185:SF25">
    <property type="entry name" value="PLD PHOSPHODIESTERASE DOMAIN-CONTAINING PROTEIN"/>
    <property type="match status" value="1"/>
</dbReference>
<dbReference type="AlphaFoldDB" id="A0A9P1IU84"/>
<keyword evidence="2" id="KW-0812">Transmembrane</keyword>
<evidence type="ECO:0000256" key="2">
    <source>
        <dbReference type="SAM" id="Phobius"/>
    </source>
</evidence>
<comment type="similarity">
    <text evidence="1">Belongs to the phospholipase D family.</text>
</comment>